<gene>
    <name evidence="1" type="ORF">BJP37_12390</name>
</gene>
<protein>
    <submittedName>
        <fullName evidence="1">Uncharacterized protein</fullName>
    </submittedName>
</protein>
<keyword evidence="2" id="KW-1185">Reference proteome</keyword>
<dbReference type="Proteomes" id="UP000186657">
    <property type="component" value="Unassembled WGS sequence"/>
</dbReference>
<evidence type="ECO:0000313" key="2">
    <source>
        <dbReference type="Proteomes" id="UP000186657"/>
    </source>
</evidence>
<dbReference type="EMBL" id="MKZS01000001">
    <property type="protein sequence ID" value="OLT59710.1"/>
    <property type="molecule type" value="Genomic_DNA"/>
</dbReference>
<comment type="caution">
    <text evidence="1">The sequence shown here is derived from an EMBL/GenBank/DDBJ whole genome shotgun (WGS) entry which is preliminary data.</text>
</comment>
<reference evidence="1 2" key="1">
    <citation type="submission" date="2016-10" db="EMBL/GenBank/DDBJ databases">
        <title>Comparative genomics uncovers the prolific and rare metabolic potential of the cyanobacterial genus Moorea.</title>
        <authorList>
            <person name="Leao T."/>
            <person name="Castelao G."/>
            <person name="Korobeynikov A."/>
            <person name="Monroe E.A."/>
            <person name="Podell S."/>
            <person name="Glukhov E."/>
            <person name="Allen E."/>
            <person name="Gerwick W.H."/>
            <person name="Gerwick L."/>
        </authorList>
    </citation>
    <scope>NUCLEOTIDE SEQUENCE [LARGE SCALE GENOMIC DNA]</scope>
    <source>
        <strain evidence="1 2">PNG5-198</strain>
    </source>
</reference>
<sequence length="67" mass="8014">MEAQDLKTLIKESIREVLREERLLLCQMLMPYVSDQEQQDLDTTFGLPQDYETEDVTDLTDWIKNDY</sequence>
<evidence type="ECO:0000313" key="1">
    <source>
        <dbReference type="EMBL" id="OLT59710.1"/>
    </source>
</evidence>
<proteinExistence type="predicted"/>
<accession>A0A1U7N190</accession>
<name>A0A1U7N190_9CYAN</name>
<dbReference type="RefSeq" id="WP_075899317.1">
    <property type="nucleotide sequence ID" value="NZ_MKZS01000001.1"/>
</dbReference>
<dbReference type="AlphaFoldDB" id="A0A1U7N190"/>
<organism evidence="1 2">
    <name type="scientific">Moorena bouillonii PNG</name>
    <dbReference type="NCBI Taxonomy" id="568701"/>
    <lineage>
        <taxon>Bacteria</taxon>
        <taxon>Bacillati</taxon>
        <taxon>Cyanobacteriota</taxon>
        <taxon>Cyanophyceae</taxon>
        <taxon>Coleofasciculales</taxon>
        <taxon>Coleofasciculaceae</taxon>
        <taxon>Moorena</taxon>
    </lineage>
</organism>